<protein>
    <submittedName>
        <fullName evidence="1">Uncharacterized protein</fullName>
    </submittedName>
</protein>
<name>A0A2T3Z8V9_TRIA4</name>
<dbReference type="Proteomes" id="UP000240493">
    <property type="component" value="Unassembled WGS sequence"/>
</dbReference>
<sequence>MTASGPSQSRLISHVGNSEKASKQERYVSLVLVFHVWRPCGSRRVSIESACDGLASPRRLQQTSEISGPGGPACILREDAAVSFSVSYGKSLRSLLRKLECDMQRLFCFGRINHTIPIILLRAMLHLFFSPGKMLICMPISLLRKNTTNYSNLLLRFLDVQIE</sequence>
<gene>
    <name evidence="1" type="ORF">M441DRAFT_395284</name>
</gene>
<dbReference type="EMBL" id="KZ679261">
    <property type="protein sequence ID" value="PTB41244.1"/>
    <property type="molecule type" value="Genomic_DNA"/>
</dbReference>
<accession>A0A2T3Z8V9</accession>
<dbReference type="AlphaFoldDB" id="A0A2T3Z8V9"/>
<evidence type="ECO:0000313" key="2">
    <source>
        <dbReference type="Proteomes" id="UP000240493"/>
    </source>
</evidence>
<organism evidence="1 2">
    <name type="scientific">Trichoderma asperellum (strain ATCC 204424 / CBS 433.97 / NBRC 101777)</name>
    <dbReference type="NCBI Taxonomy" id="1042311"/>
    <lineage>
        <taxon>Eukaryota</taxon>
        <taxon>Fungi</taxon>
        <taxon>Dikarya</taxon>
        <taxon>Ascomycota</taxon>
        <taxon>Pezizomycotina</taxon>
        <taxon>Sordariomycetes</taxon>
        <taxon>Hypocreomycetidae</taxon>
        <taxon>Hypocreales</taxon>
        <taxon>Hypocreaceae</taxon>
        <taxon>Trichoderma</taxon>
    </lineage>
</organism>
<proteinExistence type="predicted"/>
<keyword evidence="2" id="KW-1185">Reference proteome</keyword>
<evidence type="ECO:0000313" key="1">
    <source>
        <dbReference type="EMBL" id="PTB41244.1"/>
    </source>
</evidence>
<reference evidence="1 2" key="1">
    <citation type="submission" date="2016-07" db="EMBL/GenBank/DDBJ databases">
        <title>Multiple horizontal gene transfer events from other fungi enriched the ability of initially mycotrophic Trichoderma (Ascomycota) to feed on dead plant biomass.</title>
        <authorList>
            <consortium name="DOE Joint Genome Institute"/>
            <person name="Aerts A."/>
            <person name="Atanasova L."/>
            <person name="Chenthamara K."/>
            <person name="Zhang J."/>
            <person name="Grujic M."/>
            <person name="Henrissat B."/>
            <person name="Kuo A."/>
            <person name="Salamov A."/>
            <person name="Lipzen A."/>
            <person name="Labutti K."/>
            <person name="Barry K."/>
            <person name="Miao Y."/>
            <person name="Rahimi M.J."/>
            <person name="Shen Q."/>
            <person name="Grigoriev I.V."/>
            <person name="Kubicek C.P."/>
            <person name="Druzhinina I.S."/>
        </authorList>
    </citation>
    <scope>NUCLEOTIDE SEQUENCE [LARGE SCALE GENOMIC DNA]</scope>
    <source>
        <strain evidence="1 2">CBS 433.97</strain>
    </source>
</reference>